<dbReference type="Pfam" id="PF00528">
    <property type="entry name" value="BPD_transp_1"/>
    <property type="match status" value="1"/>
</dbReference>
<evidence type="ECO:0000313" key="10">
    <source>
        <dbReference type="Proteomes" id="UP000008722"/>
    </source>
</evidence>
<keyword evidence="6 7" id="KW-0472">Membrane</keyword>
<dbReference type="KEGG" id="opr:Ocepr_1882"/>
<evidence type="ECO:0000256" key="7">
    <source>
        <dbReference type="RuleBase" id="RU363032"/>
    </source>
</evidence>
<evidence type="ECO:0000256" key="1">
    <source>
        <dbReference type="ARBA" id="ARBA00004651"/>
    </source>
</evidence>
<dbReference type="InterPro" id="IPR050366">
    <property type="entry name" value="BP-dependent_transpt_permease"/>
</dbReference>
<dbReference type="GO" id="GO:0055085">
    <property type="term" value="P:transmembrane transport"/>
    <property type="evidence" value="ECO:0007669"/>
    <property type="project" value="InterPro"/>
</dbReference>
<keyword evidence="2 7" id="KW-0813">Transport</keyword>
<evidence type="ECO:0000313" key="9">
    <source>
        <dbReference type="EMBL" id="ADR37334.1"/>
    </source>
</evidence>
<evidence type="ECO:0000256" key="6">
    <source>
        <dbReference type="ARBA" id="ARBA00023136"/>
    </source>
</evidence>
<sequence length="274" mass="28944" precursor="true">MKRLLRNPAALAGMVIIGLFLLTAALAPLMSPHDPTLQDLAQRLKPPGTEGHLLGTDRLGRDVLARILYGARLSLLISISSVLIGMAIGVPLGLVSGYVGGRLDDLLMRLGDIQLSLPFILLVIAIIAALGPSLTNTILTLGVTSWVVYARVVRGSVLSLKEQDFVQAARALGAPTQRILTRHLLPNAAGPLIVVATLELARIIVSEAALSFLGLSGVPPEVPSWGQMLADGREVLYFGGWWVATFPGVAISLVVLGINLLGDALGEVLDPRSR</sequence>
<evidence type="ECO:0000259" key="8">
    <source>
        <dbReference type="PROSITE" id="PS50928"/>
    </source>
</evidence>
<feature type="transmembrane region" description="Helical" evidence="7">
    <location>
        <begin position="235"/>
        <end position="262"/>
    </location>
</feature>
<comment type="similarity">
    <text evidence="7">Belongs to the binding-protein-dependent transport system permease family.</text>
</comment>
<dbReference type="eggNOG" id="COG1173">
    <property type="taxonomic scope" value="Bacteria"/>
</dbReference>
<dbReference type="InterPro" id="IPR035906">
    <property type="entry name" value="MetI-like_sf"/>
</dbReference>
<reference evidence="9 10" key="2">
    <citation type="journal article" date="2011" name="Stand. Genomic Sci.">
        <title>Complete genome sequence of Oceanithermus profundus type strain (506).</title>
        <authorList>
            <person name="Pati A."/>
            <person name="Zhang X."/>
            <person name="Lapidus A."/>
            <person name="Nolan M."/>
            <person name="Lucas S."/>
            <person name="Del Rio T.G."/>
            <person name="Tice H."/>
            <person name="Cheng J.F."/>
            <person name="Tapia R."/>
            <person name="Han C."/>
            <person name="Goodwin L."/>
            <person name="Pitluck S."/>
            <person name="Liolios K."/>
            <person name="Pagani I."/>
            <person name="Ivanova N."/>
            <person name="Mavromatis K."/>
            <person name="Chen A."/>
            <person name="Palaniappan K."/>
            <person name="Hauser L."/>
            <person name="Jeffries C.D."/>
            <person name="Brambilla E.M."/>
            <person name="Rohl A."/>
            <person name="Mwirichia R."/>
            <person name="Rohde M."/>
            <person name="Tindall B.J."/>
            <person name="Sikorski J."/>
            <person name="Wirth R."/>
            <person name="Goker M."/>
            <person name="Woyke T."/>
            <person name="Detter J.C."/>
            <person name="Bristow J."/>
            <person name="Eisen J.A."/>
            <person name="Markowitz V."/>
            <person name="Hugenholtz P."/>
            <person name="Kyrpides N.C."/>
            <person name="Klenk H.P."/>
            <person name="Land M."/>
        </authorList>
    </citation>
    <scope>NUCLEOTIDE SEQUENCE [LARGE SCALE GENOMIC DNA]</scope>
    <source>
        <strain evidence="10">DSM 14977 / NBRC 100410 / VKM B-2274 / 506</strain>
    </source>
</reference>
<dbReference type="STRING" id="670487.Ocepr_1882"/>
<dbReference type="SUPFAM" id="SSF161098">
    <property type="entry name" value="MetI-like"/>
    <property type="match status" value="1"/>
</dbReference>
<dbReference type="Pfam" id="PF12911">
    <property type="entry name" value="OppC_N"/>
    <property type="match status" value="1"/>
</dbReference>
<evidence type="ECO:0000256" key="2">
    <source>
        <dbReference type="ARBA" id="ARBA00022448"/>
    </source>
</evidence>
<feature type="transmembrane region" description="Helical" evidence="7">
    <location>
        <begin position="75"/>
        <end position="101"/>
    </location>
</feature>
<dbReference type="InterPro" id="IPR000515">
    <property type="entry name" value="MetI-like"/>
</dbReference>
<reference evidence="10" key="1">
    <citation type="submission" date="2010-11" db="EMBL/GenBank/DDBJ databases">
        <title>The complete sequence of chromosome of Oceanithermus profundus DSM 14977.</title>
        <authorList>
            <consortium name="US DOE Joint Genome Institute (JGI-PGF)"/>
            <person name="Lucas S."/>
            <person name="Copeland A."/>
            <person name="Lapidus A."/>
            <person name="Bruce D."/>
            <person name="Goodwin L."/>
            <person name="Pitluck S."/>
            <person name="Kyrpides N."/>
            <person name="Mavromatis K."/>
            <person name="Pagani I."/>
            <person name="Ivanova N."/>
            <person name="Zhang X."/>
            <person name="Brettin T."/>
            <person name="Detter J.C."/>
            <person name="Tapia R."/>
            <person name="Han C."/>
            <person name="Land M."/>
            <person name="Hauser L."/>
            <person name="Markowitz V."/>
            <person name="Cheng J.-F."/>
            <person name="Hugenholtz P."/>
            <person name="Woyke T."/>
            <person name="Wu D."/>
            <person name="Tindall B."/>
            <person name="Faehnrich R."/>
            <person name="Brambilla E."/>
            <person name="Klenk H.-P."/>
            <person name="Eisen J.A."/>
        </authorList>
    </citation>
    <scope>NUCLEOTIDE SEQUENCE [LARGE SCALE GENOMIC DNA]</scope>
    <source>
        <strain evidence="10">DSM 14977 / NBRC 100410 / VKM B-2274 / 506</strain>
    </source>
</reference>
<evidence type="ECO:0000256" key="5">
    <source>
        <dbReference type="ARBA" id="ARBA00022989"/>
    </source>
</evidence>
<evidence type="ECO:0000256" key="4">
    <source>
        <dbReference type="ARBA" id="ARBA00022692"/>
    </source>
</evidence>
<dbReference type="CDD" id="cd06261">
    <property type="entry name" value="TM_PBP2"/>
    <property type="match status" value="1"/>
</dbReference>
<feature type="transmembrane region" description="Helical" evidence="7">
    <location>
        <begin position="9"/>
        <end position="30"/>
    </location>
</feature>
<dbReference type="Gene3D" id="1.10.3720.10">
    <property type="entry name" value="MetI-like"/>
    <property type="match status" value="1"/>
</dbReference>
<dbReference type="PROSITE" id="PS50928">
    <property type="entry name" value="ABC_TM1"/>
    <property type="match status" value="1"/>
</dbReference>
<dbReference type="OrthoDB" id="9779825at2"/>
<keyword evidence="10" id="KW-1185">Reference proteome</keyword>
<protein>
    <submittedName>
        <fullName evidence="9">Binding-protein-dependent transport systems inner membrane component</fullName>
    </submittedName>
</protein>
<dbReference type="PANTHER" id="PTHR43386:SF1">
    <property type="entry name" value="D,D-DIPEPTIDE TRANSPORT SYSTEM PERMEASE PROTEIN DDPC-RELATED"/>
    <property type="match status" value="1"/>
</dbReference>
<accession>E4U4Y4</accession>
<dbReference type="Proteomes" id="UP000008722">
    <property type="component" value="Chromosome"/>
</dbReference>
<organism evidence="9 10">
    <name type="scientific">Oceanithermus profundus (strain DSM 14977 / NBRC 100410 / VKM B-2274 / 506)</name>
    <dbReference type="NCBI Taxonomy" id="670487"/>
    <lineage>
        <taxon>Bacteria</taxon>
        <taxon>Thermotogati</taxon>
        <taxon>Deinococcota</taxon>
        <taxon>Deinococci</taxon>
        <taxon>Thermales</taxon>
        <taxon>Thermaceae</taxon>
        <taxon>Oceanithermus</taxon>
    </lineage>
</organism>
<keyword evidence="3" id="KW-1003">Cell membrane</keyword>
<keyword evidence="4 7" id="KW-0812">Transmembrane</keyword>
<dbReference type="PANTHER" id="PTHR43386">
    <property type="entry name" value="OLIGOPEPTIDE TRANSPORT SYSTEM PERMEASE PROTEIN APPC"/>
    <property type="match status" value="1"/>
</dbReference>
<name>E4U4Y4_OCEP5</name>
<evidence type="ECO:0000256" key="3">
    <source>
        <dbReference type="ARBA" id="ARBA00022475"/>
    </source>
</evidence>
<comment type="subcellular location">
    <subcellularLocation>
        <location evidence="1 7">Cell membrane</location>
        <topology evidence="1 7">Multi-pass membrane protein</topology>
    </subcellularLocation>
</comment>
<keyword evidence="5 7" id="KW-1133">Transmembrane helix</keyword>
<dbReference type="AlphaFoldDB" id="E4U4Y4"/>
<dbReference type="GO" id="GO:0005886">
    <property type="term" value="C:plasma membrane"/>
    <property type="evidence" value="ECO:0007669"/>
    <property type="project" value="UniProtKB-SubCell"/>
</dbReference>
<proteinExistence type="inferred from homology"/>
<feature type="transmembrane region" description="Helical" evidence="7">
    <location>
        <begin position="113"/>
        <end position="131"/>
    </location>
</feature>
<dbReference type="HOGENOM" id="CLU_028518_1_1_0"/>
<feature type="domain" description="ABC transmembrane type-1" evidence="8">
    <location>
        <begin position="71"/>
        <end position="262"/>
    </location>
</feature>
<dbReference type="InterPro" id="IPR025966">
    <property type="entry name" value="OppC_N"/>
</dbReference>
<dbReference type="EMBL" id="CP002361">
    <property type="protein sequence ID" value="ADR37334.1"/>
    <property type="molecule type" value="Genomic_DNA"/>
</dbReference>
<dbReference type="RefSeq" id="WP_013458504.1">
    <property type="nucleotide sequence ID" value="NC_014761.1"/>
</dbReference>
<gene>
    <name evidence="9" type="ordered locus">Ocepr_1882</name>
</gene>